<accession>G1U1F0</accession>
<keyword evidence="2 6" id="KW-0812">Transmembrane</keyword>
<reference evidence="8" key="2">
    <citation type="submission" date="2025-08" db="UniProtKB">
        <authorList>
            <consortium name="Ensembl"/>
        </authorList>
    </citation>
    <scope>IDENTIFICATION</scope>
    <source>
        <strain evidence="8">Thorbecke</strain>
    </source>
</reference>
<evidence type="ECO:0000259" key="7">
    <source>
        <dbReference type="Pfam" id="PF15371"/>
    </source>
</evidence>
<name>G1U1F0_RABIT</name>
<feature type="transmembrane region" description="Helical" evidence="6">
    <location>
        <begin position="6"/>
        <end position="29"/>
    </location>
</feature>
<comment type="similarity">
    <text evidence="5">Belongs to the SPATA31 family.</text>
</comment>
<reference evidence="8 9" key="1">
    <citation type="journal article" date="2011" name="Nature">
        <title>A high-resolution map of human evolutionary constraint using 29 mammals.</title>
        <authorList>
            <person name="Lindblad-Toh K."/>
            <person name="Garber M."/>
            <person name="Zuk O."/>
            <person name="Lin M.F."/>
            <person name="Parker B.J."/>
            <person name="Washietl S."/>
            <person name="Kheradpour P."/>
            <person name="Ernst J."/>
            <person name="Jordan G."/>
            <person name="Mauceli E."/>
            <person name="Ward L.D."/>
            <person name="Lowe C.B."/>
            <person name="Holloway A.K."/>
            <person name="Clamp M."/>
            <person name="Gnerre S."/>
            <person name="Alfoldi J."/>
            <person name="Beal K."/>
            <person name="Chang J."/>
            <person name="Clawson H."/>
            <person name="Cuff J."/>
            <person name="Di Palma F."/>
            <person name="Fitzgerald S."/>
            <person name="Flicek P."/>
            <person name="Guttman M."/>
            <person name="Hubisz M.J."/>
            <person name="Jaffe D.B."/>
            <person name="Jungreis I."/>
            <person name="Kent W.J."/>
            <person name="Kostka D."/>
            <person name="Lara M."/>
            <person name="Martins A.L."/>
            <person name="Massingham T."/>
            <person name="Moltke I."/>
            <person name="Raney B.J."/>
            <person name="Rasmussen M.D."/>
            <person name="Robinson J."/>
            <person name="Stark A."/>
            <person name="Vilella A.J."/>
            <person name="Wen J."/>
            <person name="Xie X."/>
            <person name="Zody M.C."/>
            <person name="Baldwin J."/>
            <person name="Bloom T."/>
            <person name="Chin C.W."/>
            <person name="Heiman D."/>
            <person name="Nicol R."/>
            <person name="Nusbaum C."/>
            <person name="Young S."/>
            <person name="Wilkinson J."/>
            <person name="Worley K.C."/>
            <person name="Kovar C.L."/>
            <person name="Muzny D.M."/>
            <person name="Gibbs R.A."/>
            <person name="Cree A."/>
            <person name="Dihn H.H."/>
            <person name="Fowler G."/>
            <person name="Jhangiani S."/>
            <person name="Joshi V."/>
            <person name="Lee S."/>
            <person name="Lewis L.R."/>
            <person name="Nazareth L.V."/>
            <person name="Okwuonu G."/>
            <person name="Santibanez J."/>
            <person name="Warren W.C."/>
            <person name="Mardis E.R."/>
            <person name="Weinstock G.M."/>
            <person name="Wilson R.K."/>
            <person name="Delehaunty K."/>
            <person name="Dooling D."/>
            <person name="Fronik C."/>
            <person name="Fulton L."/>
            <person name="Fulton B."/>
            <person name="Graves T."/>
            <person name="Minx P."/>
            <person name="Sodergren E."/>
            <person name="Birney E."/>
            <person name="Margulies E.H."/>
            <person name="Herrero J."/>
            <person name="Green E.D."/>
            <person name="Haussler D."/>
            <person name="Siepel A."/>
            <person name="Goldman N."/>
            <person name="Pollard K.S."/>
            <person name="Pedersen J.S."/>
            <person name="Lander E.S."/>
            <person name="Kellis M."/>
        </authorList>
    </citation>
    <scope>NUCLEOTIDE SEQUENCE [LARGE SCALE GENOMIC DNA]</scope>
    <source>
        <strain evidence="8 9">Thorbecke inbred</strain>
    </source>
</reference>
<evidence type="ECO:0000256" key="1">
    <source>
        <dbReference type="ARBA" id="ARBA00004167"/>
    </source>
</evidence>
<dbReference type="Ensembl" id="ENSOCUT00000021436.2">
    <property type="protein sequence ID" value="ENSOCUP00000023185.2"/>
    <property type="gene ID" value="ENSOCUG00000027571.2"/>
</dbReference>
<dbReference type="InParanoid" id="G1U1F0"/>
<sequence>MLSSTFVLEDIGYCLYTYGSILFIFLILWQLRRSYCGLKLEPKRSCCRVGKHSRRLSQEEAEKPRELISVMKSQGWLPGDRSVRRLLCEDPCCQTCNALALEIHQLLRLWLLQCWRKLEFQRTSRR</sequence>
<evidence type="ECO:0000256" key="2">
    <source>
        <dbReference type="ARBA" id="ARBA00022692"/>
    </source>
</evidence>
<evidence type="ECO:0000256" key="5">
    <source>
        <dbReference type="ARBA" id="ARBA00035009"/>
    </source>
</evidence>
<evidence type="ECO:0000256" key="6">
    <source>
        <dbReference type="SAM" id="Phobius"/>
    </source>
</evidence>
<dbReference type="InterPro" id="IPR027970">
    <property type="entry name" value="SPATA31-like"/>
</dbReference>
<dbReference type="Proteomes" id="UP000001811">
    <property type="component" value="Chromosome 1"/>
</dbReference>
<dbReference type="PANTHER" id="PTHR21859">
    <property type="entry name" value="ACROSOME-SPECIFIC PROTEIN"/>
    <property type="match status" value="1"/>
</dbReference>
<protein>
    <recommendedName>
        <fullName evidence="7">SPATA31-like domain-containing protein</fullName>
    </recommendedName>
</protein>
<feature type="domain" description="SPATA31-like" evidence="7">
    <location>
        <begin position="52"/>
        <end position="124"/>
    </location>
</feature>
<reference evidence="8" key="3">
    <citation type="submission" date="2025-09" db="UniProtKB">
        <authorList>
            <consortium name="Ensembl"/>
        </authorList>
    </citation>
    <scope>IDENTIFICATION</scope>
    <source>
        <strain evidence="8">Thorbecke</strain>
    </source>
</reference>
<dbReference type="PANTHER" id="PTHR21859:SF15">
    <property type="entry name" value="PROTEIN SPATA31F1-RELATED"/>
    <property type="match status" value="1"/>
</dbReference>
<dbReference type="AlphaFoldDB" id="G1U1F0"/>
<dbReference type="GO" id="GO:0016020">
    <property type="term" value="C:membrane"/>
    <property type="evidence" value="ECO:0007669"/>
    <property type="project" value="UniProtKB-SubCell"/>
</dbReference>
<comment type="subcellular location">
    <subcellularLocation>
        <location evidence="1">Membrane</location>
        <topology evidence="1">Single-pass membrane protein</topology>
    </subcellularLocation>
</comment>
<keyword evidence="4 6" id="KW-0472">Membrane</keyword>
<evidence type="ECO:0000256" key="3">
    <source>
        <dbReference type="ARBA" id="ARBA00022989"/>
    </source>
</evidence>
<dbReference type="eggNOG" id="ENOG502SM6T">
    <property type="taxonomic scope" value="Eukaryota"/>
</dbReference>
<evidence type="ECO:0000256" key="4">
    <source>
        <dbReference type="ARBA" id="ARBA00023136"/>
    </source>
</evidence>
<dbReference type="EMBL" id="AAGW02033491">
    <property type="status" value="NOT_ANNOTATED_CDS"/>
    <property type="molecule type" value="Genomic_DNA"/>
</dbReference>
<keyword evidence="3 6" id="KW-1133">Transmembrane helix</keyword>
<dbReference type="HOGENOM" id="CLU_061708_1_0_1"/>
<dbReference type="Pfam" id="PF15371">
    <property type="entry name" value="DUF4599"/>
    <property type="match status" value="1"/>
</dbReference>
<evidence type="ECO:0000313" key="9">
    <source>
        <dbReference type="Proteomes" id="UP000001811"/>
    </source>
</evidence>
<keyword evidence="9" id="KW-1185">Reference proteome</keyword>
<dbReference type="GeneTree" id="ENSGT00950000183043"/>
<organism evidence="8 9">
    <name type="scientific">Oryctolagus cuniculus</name>
    <name type="common">Rabbit</name>
    <dbReference type="NCBI Taxonomy" id="9986"/>
    <lineage>
        <taxon>Eukaryota</taxon>
        <taxon>Metazoa</taxon>
        <taxon>Chordata</taxon>
        <taxon>Craniata</taxon>
        <taxon>Vertebrata</taxon>
        <taxon>Euteleostomi</taxon>
        <taxon>Mammalia</taxon>
        <taxon>Eutheria</taxon>
        <taxon>Euarchontoglires</taxon>
        <taxon>Glires</taxon>
        <taxon>Lagomorpha</taxon>
        <taxon>Leporidae</taxon>
        <taxon>Oryctolagus</taxon>
    </lineage>
</organism>
<proteinExistence type="inferred from homology"/>
<evidence type="ECO:0000313" key="8">
    <source>
        <dbReference type="Ensembl" id="ENSOCUP00000023185.2"/>
    </source>
</evidence>
<dbReference type="Bgee" id="ENSOCUG00000027571">
    <property type="expression patterns" value="Expressed in testis and 5 other cell types or tissues"/>
</dbReference>